<dbReference type="Proteomes" id="UP000595107">
    <property type="component" value="Chromosome"/>
</dbReference>
<dbReference type="EMBL" id="UFRV01000006">
    <property type="protein sequence ID" value="SUT92797.1"/>
    <property type="molecule type" value="Genomic_DNA"/>
</dbReference>
<dbReference type="Proteomes" id="UP000254227">
    <property type="component" value="Unassembled WGS sequence"/>
</dbReference>
<evidence type="ECO:0000313" key="3">
    <source>
        <dbReference type="EMBL" id="SUT92797.1"/>
    </source>
</evidence>
<dbReference type="EMBL" id="CP065666">
    <property type="protein sequence ID" value="QPS02470.1"/>
    <property type="molecule type" value="Genomic_DNA"/>
</dbReference>
<protein>
    <submittedName>
        <fullName evidence="3">Uncharacterized protein</fullName>
    </submittedName>
</protein>
<gene>
    <name evidence="2" type="ORF">I6G67_09345</name>
    <name evidence="3" type="ORF">NCTC10308_00868</name>
</gene>
<organism evidence="3 4">
    <name type="scientific">Acinetobacter johnsonii</name>
    <dbReference type="NCBI Taxonomy" id="40214"/>
    <lineage>
        <taxon>Bacteria</taxon>
        <taxon>Pseudomonadati</taxon>
        <taxon>Pseudomonadota</taxon>
        <taxon>Gammaproteobacteria</taxon>
        <taxon>Moraxellales</taxon>
        <taxon>Moraxellaceae</taxon>
        <taxon>Acinetobacter</taxon>
    </lineage>
</organism>
<keyword evidence="1" id="KW-0472">Membrane</keyword>
<evidence type="ECO:0000256" key="1">
    <source>
        <dbReference type="SAM" id="Phobius"/>
    </source>
</evidence>
<evidence type="ECO:0000313" key="4">
    <source>
        <dbReference type="Proteomes" id="UP000254227"/>
    </source>
</evidence>
<proteinExistence type="predicted"/>
<evidence type="ECO:0000313" key="5">
    <source>
        <dbReference type="Proteomes" id="UP000595107"/>
    </source>
</evidence>
<keyword evidence="1" id="KW-1133">Transmembrane helix</keyword>
<keyword evidence="1" id="KW-0812">Transmembrane</keyword>
<reference evidence="2 5" key="2">
    <citation type="submission" date="2020-12" db="EMBL/GenBank/DDBJ databases">
        <title>FDA dAtabase for Regulatory Grade micrObial Sequences (FDA-ARGOS): Supporting development and validation of Infectious Disease Dx tests.</title>
        <authorList>
            <person name="Sproer C."/>
            <person name="Gronow S."/>
            <person name="Severitt S."/>
            <person name="Schroder I."/>
            <person name="Tallon L."/>
            <person name="Sadzewicz L."/>
            <person name="Zhao X."/>
            <person name="Boylan J."/>
            <person name="Ott S."/>
            <person name="Bowen H."/>
            <person name="Vavikolanu K."/>
            <person name="Mehta A."/>
            <person name="Aluvathingal J."/>
            <person name="Nadendla S."/>
            <person name="Lowell S."/>
            <person name="Myers T."/>
            <person name="Yan Y."/>
            <person name="Sichtig H."/>
        </authorList>
    </citation>
    <scope>NUCLEOTIDE SEQUENCE [LARGE SCALE GENOMIC DNA]</scope>
    <source>
        <strain evidence="2 5">FDAARGOS_910</strain>
    </source>
</reference>
<sequence>MKKLEIIFTVILVITIIWGIQWMFHGFPVKPSNISNSKPTGDIVSNLNEFLNDPALSQIIESCVPLYNADFRKRNPQEKKLPDLITTYDFSKNQLIKTNYRTKKHEANLSNINTINEFFNVLDSPMSDPTILQQCFGNYGYTLDDMRRIKKKFSNFVNSN</sequence>
<accession>A0A380TXZ4</accession>
<feature type="transmembrane region" description="Helical" evidence="1">
    <location>
        <begin position="6"/>
        <end position="24"/>
    </location>
</feature>
<name>A0A380TXZ4_ACIJO</name>
<reference evidence="3 4" key="1">
    <citation type="submission" date="2018-06" db="EMBL/GenBank/DDBJ databases">
        <authorList>
            <consortium name="Pathogen Informatics"/>
            <person name="Doyle S."/>
        </authorList>
    </citation>
    <scope>NUCLEOTIDE SEQUENCE [LARGE SCALE GENOMIC DNA]</scope>
    <source>
        <strain evidence="3 4">NCTC10308</strain>
    </source>
</reference>
<evidence type="ECO:0000313" key="2">
    <source>
        <dbReference type="EMBL" id="QPS02470.1"/>
    </source>
</evidence>
<dbReference type="RefSeq" id="WP_004693370.1">
    <property type="nucleotide sequence ID" value="NZ_BBTB01000029.1"/>
</dbReference>
<dbReference type="AlphaFoldDB" id="A0A380TXZ4"/>